<reference evidence="1" key="3">
    <citation type="journal article" date="2017" name="Front. Microbiol.">
        <title>Things Are Getting Hairy: Enterobacteria Bacteriophage vB_PcaM_CBB.</title>
        <authorList>
            <person name="Buttimer C."/>
            <person name="Hendrix H."/>
            <person name="Oliveira H."/>
            <person name="Casey A."/>
            <person name="Neve H."/>
            <person name="McAuliffe O."/>
            <person name="Ross R.P."/>
            <person name="Hill C."/>
            <person name="Noben J.P."/>
            <person name="O'Mahony J."/>
            <person name="Lavigne R."/>
            <person name="Coffey A."/>
        </authorList>
    </citation>
    <scope>NUCLEOTIDE SEQUENCE</scope>
</reference>
<gene>
    <name evidence="1" type="ORF">CBB_52</name>
    <name evidence="2" type="ORF">CBB_605</name>
</gene>
<protein>
    <submittedName>
        <fullName evidence="1">Uncharacterized protein</fullName>
    </submittedName>
</protein>
<name>A0A1L2CUE8_9CAUD</name>
<dbReference type="Proteomes" id="UP000223891">
    <property type="component" value="Segment"/>
</dbReference>
<accession>A0A1L2CUE8</accession>
<sequence length="185" mass="20691">MTIIALLSSVAAVANLADVDSVIIMDGENNYYDDSDFYYVGVNIKTGEYFKHYHSTTRAYGFRDLPKSVCINALADNVQEDVRAMYKQACINEARRLMDTDYDYIISTGDTVKVTNTRARKHKGETFVVTHTSTYEDNYGRTQTVYLHGGDDVKTSRTNCTRIAVGDAVINKVAERLAVGLAIKF</sequence>
<proteinExistence type="predicted"/>
<dbReference type="EMBL" id="KU574722">
    <property type="protein sequence ID" value="AMM43617.1"/>
    <property type="molecule type" value="Genomic_DNA"/>
</dbReference>
<organism evidence="1 3">
    <name type="scientific">Pectobacterium phage vB_PcaM_CBB</name>
    <dbReference type="NCBI Taxonomy" id="2772511"/>
    <lineage>
        <taxon>Viruses</taxon>
        <taxon>Duplodnaviria</taxon>
        <taxon>Heunggongvirae</taxon>
        <taxon>Uroviricota</taxon>
        <taxon>Caudoviricetes</taxon>
        <taxon>Mimasvirus</taxon>
        <taxon>Mimasvirus CBB</taxon>
    </lineage>
</organism>
<evidence type="ECO:0000313" key="2">
    <source>
        <dbReference type="EMBL" id="AMM44168.1"/>
    </source>
</evidence>
<reference evidence="3" key="1">
    <citation type="submission" date="2016-01" db="EMBL/GenBank/DDBJ databases">
        <title>Isolation and Characterization of Enterobacteria phage CBB.</title>
        <authorList>
            <person name="Buttimer C.T.H."/>
            <person name="Hendrix H."/>
            <person name="Alexandre H."/>
            <person name="O'Mahony J."/>
            <person name="Lavigne R."/>
            <person name="Coffey A."/>
        </authorList>
    </citation>
    <scope>NUCLEOTIDE SEQUENCE [LARGE SCALE GENOMIC DNA]</scope>
</reference>
<evidence type="ECO:0000313" key="1">
    <source>
        <dbReference type="EMBL" id="AMM43617.1"/>
    </source>
</evidence>
<reference evidence="1" key="2">
    <citation type="submission" date="2016-01" db="EMBL/GenBank/DDBJ databases">
        <authorList>
            <person name="Oliw E.H."/>
        </authorList>
    </citation>
    <scope>NUCLEOTIDE SEQUENCE</scope>
</reference>
<keyword evidence="3" id="KW-1185">Reference proteome</keyword>
<dbReference type="EMBL" id="KU574722">
    <property type="protein sequence ID" value="AMM44168.1"/>
    <property type="molecule type" value="Genomic_DNA"/>
</dbReference>
<evidence type="ECO:0000313" key="3">
    <source>
        <dbReference type="Proteomes" id="UP000223891"/>
    </source>
</evidence>